<name>A0A183FA14_HELPZ</name>
<dbReference type="Pfam" id="PF03314">
    <property type="entry name" value="DUF273"/>
    <property type="match status" value="1"/>
</dbReference>
<keyword evidence="2" id="KW-1185">Reference proteome</keyword>
<reference evidence="3" key="2">
    <citation type="submission" date="2019-09" db="UniProtKB">
        <authorList>
            <consortium name="WormBaseParasite"/>
        </authorList>
    </citation>
    <scope>IDENTIFICATION</scope>
</reference>
<dbReference type="EMBL" id="UZAH01005988">
    <property type="protein sequence ID" value="VDO30123.1"/>
    <property type="molecule type" value="Genomic_DNA"/>
</dbReference>
<sequence>MRILILKTVLPSATQETKNCDRIWRNATGYESYLAYVSCVKQTLGATRLWPGKIRIYRRAHGWVRDGFITTDKWSDADFMLHGWKTQEVGHEGWESPFRKNLDPSLCGPNLTGWDWIPNKHVNASAIRYIPPSFFQRQLMKALATFRIELARFERYSWSTYPAVAQKLMYVSMPDIGECYPDCENET</sequence>
<dbReference type="PANTHER" id="PTHR31562:SF8">
    <property type="entry name" value="ALPHA-1,6-MANNOSYLTRANSFERASE"/>
    <property type="match status" value="1"/>
</dbReference>
<accession>A0A183FA14</accession>
<dbReference type="WBParaSite" id="HPBE_0000300601-mRNA-1">
    <property type="protein sequence ID" value="HPBE_0000300601-mRNA-1"/>
    <property type="gene ID" value="HPBE_0000300601"/>
</dbReference>
<gene>
    <name evidence="1" type="ORF">HPBE_LOCUS3007</name>
</gene>
<evidence type="ECO:0000313" key="1">
    <source>
        <dbReference type="EMBL" id="VDO30123.1"/>
    </source>
</evidence>
<accession>A0A3P7VE04</accession>
<dbReference type="OrthoDB" id="407658at2759"/>
<dbReference type="AlphaFoldDB" id="A0A183FA14"/>
<proteinExistence type="predicted"/>
<dbReference type="Proteomes" id="UP000050761">
    <property type="component" value="Unassembled WGS sequence"/>
</dbReference>
<protein>
    <submittedName>
        <fullName evidence="3">Glycosyltransferase</fullName>
    </submittedName>
</protein>
<dbReference type="InterPro" id="IPR004988">
    <property type="entry name" value="DUF273"/>
</dbReference>
<reference evidence="1 2" key="1">
    <citation type="submission" date="2018-11" db="EMBL/GenBank/DDBJ databases">
        <authorList>
            <consortium name="Pathogen Informatics"/>
        </authorList>
    </citation>
    <scope>NUCLEOTIDE SEQUENCE [LARGE SCALE GENOMIC DNA]</scope>
</reference>
<evidence type="ECO:0000313" key="3">
    <source>
        <dbReference type="WBParaSite" id="HPBE_0000300601-mRNA-1"/>
    </source>
</evidence>
<dbReference type="PANTHER" id="PTHR31562">
    <property type="entry name" value="PROTEIN CBG18972"/>
    <property type="match status" value="1"/>
</dbReference>
<organism evidence="2 3">
    <name type="scientific">Heligmosomoides polygyrus</name>
    <name type="common">Parasitic roundworm</name>
    <dbReference type="NCBI Taxonomy" id="6339"/>
    <lineage>
        <taxon>Eukaryota</taxon>
        <taxon>Metazoa</taxon>
        <taxon>Ecdysozoa</taxon>
        <taxon>Nematoda</taxon>
        <taxon>Chromadorea</taxon>
        <taxon>Rhabditida</taxon>
        <taxon>Rhabditina</taxon>
        <taxon>Rhabditomorpha</taxon>
        <taxon>Strongyloidea</taxon>
        <taxon>Heligmosomidae</taxon>
        <taxon>Heligmosomoides</taxon>
    </lineage>
</organism>
<evidence type="ECO:0000313" key="2">
    <source>
        <dbReference type="Proteomes" id="UP000050761"/>
    </source>
</evidence>